<reference evidence="15 16" key="1">
    <citation type="submission" date="2023-10" db="EMBL/GenBank/DDBJ databases">
        <authorList>
            <person name="Maclean D."/>
            <person name="Macfadyen A."/>
        </authorList>
    </citation>
    <scope>NUCLEOTIDE SEQUENCE [LARGE SCALE GENOMIC DNA]</scope>
</reference>
<dbReference type="InterPro" id="IPR029052">
    <property type="entry name" value="Metallo-depent_PP-like"/>
</dbReference>
<dbReference type="GO" id="GO:0008419">
    <property type="term" value="F:RNA lariat debranching enzyme activity"/>
    <property type="evidence" value="ECO:0007669"/>
    <property type="project" value="TreeGrafter"/>
</dbReference>
<comment type="cofactor">
    <cofactor evidence="1">
        <name>Mn(2+)</name>
        <dbReference type="ChEBI" id="CHEBI:29035"/>
    </cofactor>
</comment>
<comment type="caution">
    <text evidence="15">The sequence shown here is derived from an EMBL/GenBank/DDBJ whole genome shotgun (WGS) entry which is preliminary data.</text>
</comment>
<dbReference type="FunFam" id="3.60.21.10:FF:000035">
    <property type="entry name" value="Lariat debranching enzyme"/>
    <property type="match status" value="1"/>
</dbReference>
<name>A0AAV1IJ35_9CHLO</name>
<dbReference type="InterPro" id="IPR004843">
    <property type="entry name" value="Calcineurin-like_PHP"/>
</dbReference>
<dbReference type="Pfam" id="PF00149">
    <property type="entry name" value="Metallophos"/>
    <property type="match status" value="1"/>
</dbReference>
<feature type="region of interest" description="Disordered" evidence="13">
    <location>
        <begin position="465"/>
        <end position="499"/>
    </location>
</feature>
<dbReference type="PANTHER" id="PTHR12849:SF0">
    <property type="entry name" value="LARIAT DEBRANCHING ENZYME"/>
    <property type="match status" value="1"/>
</dbReference>
<organism evidence="15 16">
    <name type="scientific">Coccomyxa viridis</name>
    <dbReference type="NCBI Taxonomy" id="1274662"/>
    <lineage>
        <taxon>Eukaryota</taxon>
        <taxon>Viridiplantae</taxon>
        <taxon>Chlorophyta</taxon>
        <taxon>core chlorophytes</taxon>
        <taxon>Trebouxiophyceae</taxon>
        <taxon>Trebouxiophyceae incertae sedis</taxon>
        <taxon>Coccomyxaceae</taxon>
        <taxon>Coccomyxa</taxon>
    </lineage>
</organism>
<evidence type="ECO:0000256" key="3">
    <source>
        <dbReference type="ARBA" id="ARBA00001954"/>
    </source>
</evidence>
<comment type="similarity">
    <text evidence="5">Belongs to the lariat debranching enzyme family.</text>
</comment>
<evidence type="ECO:0000256" key="9">
    <source>
        <dbReference type="ARBA" id="ARBA00022833"/>
    </source>
</evidence>
<dbReference type="PANTHER" id="PTHR12849">
    <property type="entry name" value="RNA LARIAT DEBRANCHING ENZYME"/>
    <property type="match status" value="1"/>
</dbReference>
<sequence>MSGANSQPSTSGRGLNIAIEGCCHGDLDKIYTTLQHLEAKQRIKVDLLICCGDFQAVRNLDDLECLACPPKYRELKSFYKYYTGQLEPPIPTLFIGGNHEAANHLWELYYGGWVAKKIFYMGHAGVINFGGARIGGLSGIYNGRHYRMGHYEHAPFDNDTMRSAYHIRELDVYRLKQLQQPLDVFLSHDWPRGIAKHGNLQQLLARKAFLRSEIADNSLGSPPAEELLQLLRPRYWFSAHLHVKYAALYRHDSHANGHATETAFLALDKCLPGRAFLQVLQLPEADGPKEFSYDEEWLAVLRSTHSLMSLQRRPVPLPGMGALRTGPKEEDVQYVRQALEARGGAQVPHNFVQTAPGYDGRARRGVMPRSNPCSPQTEAFLEMLGLPYNLDHGTNAQHGSSAASAGVSAAAAAAVNDEEVDIDGVGEDSGDSETELAADDVDINESAAAGREAQADESMFAPVEMHNYDPTGASAHASVAGPPGLVPEALANALRQHPQ</sequence>
<dbReference type="AlphaFoldDB" id="A0AAV1IJ35"/>
<evidence type="ECO:0000259" key="14">
    <source>
        <dbReference type="SMART" id="SM01124"/>
    </source>
</evidence>
<dbReference type="Gene3D" id="3.60.21.10">
    <property type="match status" value="1"/>
</dbReference>
<dbReference type="CDD" id="cd00844">
    <property type="entry name" value="MPP_Dbr1_N"/>
    <property type="match status" value="1"/>
</dbReference>
<keyword evidence="6" id="KW-0507">mRNA processing</keyword>
<evidence type="ECO:0000256" key="10">
    <source>
        <dbReference type="ARBA" id="ARBA00023004"/>
    </source>
</evidence>
<feature type="domain" description="Lariat debranching enzyme C-terminal" evidence="14">
    <location>
        <begin position="249"/>
        <end position="390"/>
    </location>
</feature>
<keyword evidence="12" id="KW-0539">Nucleus</keyword>
<keyword evidence="7" id="KW-0479">Metal-binding</keyword>
<comment type="subcellular location">
    <subcellularLocation>
        <location evidence="4">Nucleus</location>
    </subcellularLocation>
</comment>
<feature type="region of interest" description="Disordered" evidence="13">
    <location>
        <begin position="350"/>
        <end position="373"/>
    </location>
</feature>
<dbReference type="GO" id="GO:0000398">
    <property type="term" value="P:mRNA splicing, via spliceosome"/>
    <property type="evidence" value="ECO:0007669"/>
    <property type="project" value="TreeGrafter"/>
</dbReference>
<dbReference type="SMART" id="SM01124">
    <property type="entry name" value="DBR1"/>
    <property type="match status" value="1"/>
</dbReference>
<keyword evidence="10" id="KW-0408">Iron</keyword>
<evidence type="ECO:0000313" key="15">
    <source>
        <dbReference type="EMBL" id="CAK0786836.1"/>
    </source>
</evidence>
<protein>
    <recommendedName>
        <fullName evidence="14">Lariat debranching enzyme C-terminal domain-containing protein</fullName>
    </recommendedName>
</protein>
<evidence type="ECO:0000256" key="12">
    <source>
        <dbReference type="ARBA" id="ARBA00023242"/>
    </source>
</evidence>
<dbReference type="GO" id="GO:0005634">
    <property type="term" value="C:nucleus"/>
    <property type="evidence" value="ECO:0007669"/>
    <property type="project" value="UniProtKB-SubCell"/>
</dbReference>
<dbReference type="Pfam" id="PF05011">
    <property type="entry name" value="DBR1"/>
    <property type="match status" value="1"/>
</dbReference>
<keyword evidence="8" id="KW-0378">Hydrolase</keyword>
<evidence type="ECO:0000256" key="8">
    <source>
        <dbReference type="ARBA" id="ARBA00022801"/>
    </source>
</evidence>
<evidence type="ECO:0000256" key="13">
    <source>
        <dbReference type="SAM" id="MobiDB-lite"/>
    </source>
</evidence>
<gene>
    <name evidence="15" type="ORF">CVIRNUC_010050</name>
</gene>
<evidence type="ECO:0000256" key="11">
    <source>
        <dbReference type="ARBA" id="ARBA00023211"/>
    </source>
</evidence>
<keyword evidence="16" id="KW-1185">Reference proteome</keyword>
<dbReference type="GO" id="GO:0046872">
    <property type="term" value="F:metal ion binding"/>
    <property type="evidence" value="ECO:0007669"/>
    <property type="project" value="UniProtKB-KW"/>
</dbReference>
<proteinExistence type="inferred from homology"/>
<evidence type="ECO:0000256" key="7">
    <source>
        <dbReference type="ARBA" id="ARBA00022723"/>
    </source>
</evidence>
<dbReference type="EMBL" id="CAUYUE010000015">
    <property type="protein sequence ID" value="CAK0786836.1"/>
    <property type="molecule type" value="Genomic_DNA"/>
</dbReference>
<evidence type="ECO:0000313" key="16">
    <source>
        <dbReference type="Proteomes" id="UP001314263"/>
    </source>
</evidence>
<evidence type="ECO:0000256" key="1">
    <source>
        <dbReference type="ARBA" id="ARBA00001936"/>
    </source>
</evidence>
<dbReference type="SUPFAM" id="SSF56300">
    <property type="entry name" value="Metallo-dependent phosphatases"/>
    <property type="match status" value="1"/>
</dbReference>
<feature type="region of interest" description="Disordered" evidence="13">
    <location>
        <begin position="418"/>
        <end position="441"/>
    </location>
</feature>
<evidence type="ECO:0000256" key="6">
    <source>
        <dbReference type="ARBA" id="ARBA00022664"/>
    </source>
</evidence>
<comment type="cofactor">
    <cofactor evidence="3">
        <name>Fe(2+)</name>
        <dbReference type="ChEBI" id="CHEBI:29033"/>
    </cofactor>
</comment>
<accession>A0AAV1IJ35</accession>
<evidence type="ECO:0000256" key="2">
    <source>
        <dbReference type="ARBA" id="ARBA00001947"/>
    </source>
</evidence>
<keyword evidence="11" id="KW-0464">Manganese</keyword>
<comment type="cofactor">
    <cofactor evidence="2">
        <name>Zn(2+)</name>
        <dbReference type="ChEBI" id="CHEBI:29105"/>
    </cofactor>
</comment>
<dbReference type="Proteomes" id="UP001314263">
    <property type="component" value="Unassembled WGS sequence"/>
</dbReference>
<evidence type="ECO:0000256" key="4">
    <source>
        <dbReference type="ARBA" id="ARBA00004123"/>
    </source>
</evidence>
<dbReference type="InterPro" id="IPR007708">
    <property type="entry name" value="DBR1_C"/>
</dbReference>
<keyword evidence="9" id="KW-0862">Zinc</keyword>
<evidence type="ECO:0000256" key="5">
    <source>
        <dbReference type="ARBA" id="ARBA00006045"/>
    </source>
</evidence>
<dbReference type="InterPro" id="IPR041816">
    <property type="entry name" value="Dbr1_N"/>
</dbReference>